<keyword evidence="5" id="KW-1185">Reference proteome</keyword>
<keyword evidence="1" id="KW-0472">Membrane</keyword>
<dbReference type="AlphaFoldDB" id="A0A1I0RAL1"/>
<dbReference type="Proteomes" id="UP000199310">
    <property type="component" value="Unassembled WGS sequence"/>
</dbReference>
<feature type="domain" description="FecR protein" evidence="2">
    <location>
        <begin position="172"/>
        <end position="268"/>
    </location>
</feature>
<dbReference type="EMBL" id="FOJG01000001">
    <property type="protein sequence ID" value="SEW37821.1"/>
    <property type="molecule type" value="Genomic_DNA"/>
</dbReference>
<dbReference type="Pfam" id="PF16344">
    <property type="entry name" value="FecR_C"/>
    <property type="match status" value="1"/>
</dbReference>
<proteinExistence type="predicted"/>
<reference evidence="5" key="1">
    <citation type="submission" date="2016-10" db="EMBL/GenBank/DDBJ databases">
        <authorList>
            <person name="Varghese N."/>
            <person name="Submissions S."/>
        </authorList>
    </citation>
    <scope>NUCLEOTIDE SEQUENCE [LARGE SCALE GENOMIC DNA]</scope>
    <source>
        <strain evidence="5">DSM 3695</strain>
    </source>
</reference>
<evidence type="ECO:0000313" key="5">
    <source>
        <dbReference type="Proteomes" id="UP000199310"/>
    </source>
</evidence>
<accession>A0A1I0RAL1</accession>
<keyword evidence="1" id="KW-1133">Transmembrane helix</keyword>
<dbReference type="InterPro" id="IPR006860">
    <property type="entry name" value="FecR"/>
</dbReference>
<organism evidence="4 5">
    <name type="scientific">Chitinophaga arvensicola</name>
    <dbReference type="NCBI Taxonomy" id="29529"/>
    <lineage>
        <taxon>Bacteria</taxon>
        <taxon>Pseudomonadati</taxon>
        <taxon>Bacteroidota</taxon>
        <taxon>Chitinophagia</taxon>
        <taxon>Chitinophagales</taxon>
        <taxon>Chitinophagaceae</taxon>
        <taxon>Chitinophaga</taxon>
    </lineage>
</organism>
<dbReference type="Gene3D" id="2.60.120.1440">
    <property type="match status" value="1"/>
</dbReference>
<dbReference type="PANTHER" id="PTHR30273:SF2">
    <property type="entry name" value="PROTEIN FECR"/>
    <property type="match status" value="1"/>
</dbReference>
<feature type="domain" description="Protein FecR C-terminal" evidence="3">
    <location>
        <begin position="310"/>
        <end position="377"/>
    </location>
</feature>
<evidence type="ECO:0000259" key="2">
    <source>
        <dbReference type="Pfam" id="PF04773"/>
    </source>
</evidence>
<dbReference type="GO" id="GO:0016989">
    <property type="term" value="F:sigma factor antagonist activity"/>
    <property type="evidence" value="ECO:0007669"/>
    <property type="project" value="TreeGrafter"/>
</dbReference>
<sequence>MDQHNDIDWHKLLDALEEKEAVQGTLSVEETQLLGELRAIRSESAALLQDVRSYDTDGEWKLIRATMQIESNRYKNTWKYVTAAAAVLLLGIAVSWWMKPPPAPVPQPVADIAPGRTGATLTLPNGKSIHLSDQPDGEINRSAGVVIKKGKDGELVYSYNTAAGETAKGINVLSTARRESYRLQLPDGTNIWLNAATTLKYDPSAREGGIQEISLEGEAYFEVAPHPGRPFVVQTATHKLEVLGTRFNISSYKNEQSARTTLLDGAVKISHQADSRVLKPGQQAIVTASGIVSVKETDVTQAAAWKNNQLVFDGEQIEDIMKMIERWYDVEVVYAGEKPRDKFIGGVSRLDSVSQVLKVLETTGGAHFKMEGRRIVVTK</sequence>
<gene>
    <name evidence="4" type="ORF">SAMN04488122_2549</name>
</gene>
<dbReference type="PIRSF" id="PIRSF018266">
    <property type="entry name" value="FecR"/>
    <property type="match status" value="1"/>
</dbReference>
<dbReference type="Pfam" id="PF04773">
    <property type="entry name" value="FecR"/>
    <property type="match status" value="1"/>
</dbReference>
<dbReference type="InterPro" id="IPR032508">
    <property type="entry name" value="FecR_C"/>
</dbReference>
<name>A0A1I0RAL1_9BACT</name>
<evidence type="ECO:0000256" key="1">
    <source>
        <dbReference type="SAM" id="Phobius"/>
    </source>
</evidence>
<protein>
    <submittedName>
        <fullName evidence="4">FecR protein</fullName>
    </submittedName>
</protein>
<dbReference type="RefSeq" id="WP_089895196.1">
    <property type="nucleotide sequence ID" value="NZ_FOJG01000001.1"/>
</dbReference>
<dbReference type="STRING" id="29529.SAMN04488122_2549"/>
<feature type="transmembrane region" description="Helical" evidence="1">
    <location>
        <begin position="77"/>
        <end position="98"/>
    </location>
</feature>
<dbReference type="OrthoDB" id="643697at2"/>
<dbReference type="InterPro" id="IPR012373">
    <property type="entry name" value="Ferrdict_sens_TM"/>
</dbReference>
<dbReference type="PANTHER" id="PTHR30273">
    <property type="entry name" value="PERIPLASMIC SIGNAL SENSOR AND SIGMA FACTOR ACTIVATOR FECR-RELATED"/>
    <property type="match status" value="1"/>
</dbReference>
<dbReference type="Gene3D" id="3.55.50.30">
    <property type="match status" value="1"/>
</dbReference>
<evidence type="ECO:0000259" key="3">
    <source>
        <dbReference type="Pfam" id="PF16344"/>
    </source>
</evidence>
<evidence type="ECO:0000313" key="4">
    <source>
        <dbReference type="EMBL" id="SEW37821.1"/>
    </source>
</evidence>
<keyword evidence="1" id="KW-0812">Transmembrane</keyword>